<name>A0A849HDW8_9MICO</name>
<keyword evidence="2 4" id="KW-0560">Oxidoreductase</keyword>
<dbReference type="NCBIfam" id="NF006916">
    <property type="entry name" value="PRK09407.1"/>
    <property type="match status" value="1"/>
</dbReference>
<dbReference type="Proteomes" id="UP000588586">
    <property type="component" value="Unassembled WGS sequence"/>
</dbReference>
<feature type="active site" evidence="3">
    <location>
        <position position="278"/>
    </location>
</feature>
<gene>
    <name evidence="7" type="ORF">HJG52_19160</name>
</gene>
<feature type="domain" description="Aldehyde dehydrogenase" evidence="6">
    <location>
        <begin position="49"/>
        <end position="505"/>
    </location>
</feature>
<feature type="region of interest" description="Disordered" evidence="5">
    <location>
        <begin position="1"/>
        <end position="22"/>
    </location>
</feature>
<dbReference type="Gene3D" id="3.40.309.10">
    <property type="entry name" value="Aldehyde Dehydrogenase, Chain A, domain 2"/>
    <property type="match status" value="1"/>
</dbReference>
<dbReference type="InterPro" id="IPR016162">
    <property type="entry name" value="Ald_DH_N"/>
</dbReference>
<evidence type="ECO:0000313" key="8">
    <source>
        <dbReference type="Proteomes" id="UP000588586"/>
    </source>
</evidence>
<evidence type="ECO:0000259" key="6">
    <source>
        <dbReference type="Pfam" id="PF00171"/>
    </source>
</evidence>
<dbReference type="InterPro" id="IPR029510">
    <property type="entry name" value="Ald_DH_CS_GLU"/>
</dbReference>
<dbReference type="InterPro" id="IPR015590">
    <property type="entry name" value="Aldehyde_DH_dom"/>
</dbReference>
<dbReference type="PROSITE" id="PS00687">
    <property type="entry name" value="ALDEHYDE_DEHYDR_GLU"/>
    <property type="match status" value="1"/>
</dbReference>
<reference evidence="7 8" key="1">
    <citation type="submission" date="2020-04" db="EMBL/GenBank/DDBJ databases">
        <title>Knoellia sp. isolate from air conditioner.</title>
        <authorList>
            <person name="Chea S."/>
            <person name="Kim D.-U."/>
        </authorList>
    </citation>
    <scope>NUCLEOTIDE SEQUENCE [LARGE SCALE GENOMIC DNA]</scope>
    <source>
        <strain evidence="7 8">DB2414S</strain>
    </source>
</reference>
<evidence type="ECO:0000256" key="2">
    <source>
        <dbReference type="ARBA" id="ARBA00023002"/>
    </source>
</evidence>
<dbReference type="EMBL" id="JABEPQ010000006">
    <property type="protein sequence ID" value="NNM48110.1"/>
    <property type="molecule type" value="Genomic_DNA"/>
</dbReference>
<evidence type="ECO:0000256" key="5">
    <source>
        <dbReference type="SAM" id="MobiDB-lite"/>
    </source>
</evidence>
<dbReference type="AlphaFoldDB" id="A0A849HDW8"/>
<dbReference type="FunFam" id="3.40.309.10:FF:000009">
    <property type="entry name" value="Aldehyde dehydrogenase A"/>
    <property type="match status" value="1"/>
</dbReference>
<dbReference type="InterPro" id="IPR016161">
    <property type="entry name" value="Ald_DH/histidinol_DH"/>
</dbReference>
<evidence type="ECO:0000256" key="4">
    <source>
        <dbReference type="RuleBase" id="RU003345"/>
    </source>
</evidence>
<dbReference type="InterPro" id="IPR016163">
    <property type="entry name" value="Ald_DH_C"/>
</dbReference>
<evidence type="ECO:0000256" key="3">
    <source>
        <dbReference type="PROSITE-ProRule" id="PRU10007"/>
    </source>
</evidence>
<accession>A0A849HDW8</accession>
<dbReference type="Gene3D" id="3.40.605.10">
    <property type="entry name" value="Aldehyde Dehydrogenase, Chain A, domain 1"/>
    <property type="match status" value="1"/>
</dbReference>
<organism evidence="7 8">
    <name type="scientific">Knoellia koreensis</name>
    <dbReference type="NCBI Taxonomy" id="2730921"/>
    <lineage>
        <taxon>Bacteria</taxon>
        <taxon>Bacillati</taxon>
        <taxon>Actinomycetota</taxon>
        <taxon>Actinomycetes</taxon>
        <taxon>Micrococcales</taxon>
        <taxon>Intrasporangiaceae</taxon>
        <taxon>Knoellia</taxon>
    </lineage>
</organism>
<dbReference type="RefSeq" id="WP_171245235.1">
    <property type="nucleotide sequence ID" value="NZ_JABEPQ010000006.1"/>
</dbReference>
<proteinExistence type="inferred from homology"/>
<dbReference type="PANTHER" id="PTHR11699">
    <property type="entry name" value="ALDEHYDE DEHYDROGENASE-RELATED"/>
    <property type="match status" value="1"/>
</dbReference>
<comment type="similarity">
    <text evidence="1 4">Belongs to the aldehyde dehydrogenase family.</text>
</comment>
<dbReference type="GO" id="GO:0016620">
    <property type="term" value="F:oxidoreductase activity, acting on the aldehyde or oxo group of donors, NAD or NADP as acceptor"/>
    <property type="evidence" value="ECO:0007669"/>
    <property type="project" value="InterPro"/>
</dbReference>
<sequence>MTTVTHSTATNRNSTDHISTNTNRALTPRIDTDRLRRLSSRVVVADSALTQDVTNAMTGEVLGTVPRSTREDVVAAAARARTAQKAWAARPVRQRAKVLLRFHDLVLQRQDEALDLIQLENGKARRHAFEEIMDAAMAARYYAHTAPAYLRPKRRQGAQPGLTRVWELHHPKGLVGVISPWNYPLTLGISDALPAIVAGNAVLTKPDAQTPYTALWAVDLLEEAGMEPGLVQVVTGSGAELGKPIIDSSDFLMFTGSTAVGRTVAAQAGERLIESSMELGGKNALLVLEDADVDKAVSGAIRASFSNTGQLCISMERIYVPGALWEEFTTKFASAARAMTLSAGIDYSGDMGSLVSAKQLETVERHVEDARAKGATVLAGGRARPDLGPFFYEPTILTDVDDTMEVYDHETFGPVVSVYRVADDEEAISRANDSEYGLNFSVWTSDEDRGRAVAARLEAGTVNVNDAYAAAWGSMDAPMGGMKASGLGRRHGEHGILKYTEAQTIAVERGIPVGAPDGVKPALYARVATLALKAIKNVPGIK</sequence>
<keyword evidence="8" id="KW-1185">Reference proteome</keyword>
<dbReference type="CDD" id="cd07101">
    <property type="entry name" value="ALDH_SSADH2_GabD2"/>
    <property type="match status" value="1"/>
</dbReference>
<evidence type="ECO:0000313" key="7">
    <source>
        <dbReference type="EMBL" id="NNM48110.1"/>
    </source>
</evidence>
<dbReference type="Pfam" id="PF00171">
    <property type="entry name" value="Aldedh"/>
    <property type="match status" value="1"/>
</dbReference>
<protein>
    <submittedName>
        <fullName evidence="7">Succinate-semialdehyde dehydrogenase (NADP(+))</fullName>
    </submittedName>
</protein>
<dbReference type="SUPFAM" id="SSF53720">
    <property type="entry name" value="ALDH-like"/>
    <property type="match status" value="1"/>
</dbReference>
<comment type="caution">
    <text evidence="7">The sequence shown here is derived from an EMBL/GenBank/DDBJ whole genome shotgun (WGS) entry which is preliminary data.</text>
</comment>
<evidence type="ECO:0000256" key="1">
    <source>
        <dbReference type="ARBA" id="ARBA00009986"/>
    </source>
</evidence>